<accession>A0ABT3TEI7</accession>
<dbReference type="PANTHER" id="PTHR12526">
    <property type="entry name" value="GLYCOSYLTRANSFERASE"/>
    <property type="match status" value="1"/>
</dbReference>
<dbReference type="CDD" id="cd03801">
    <property type="entry name" value="GT4_PimA-like"/>
    <property type="match status" value="1"/>
</dbReference>
<evidence type="ECO:0000313" key="3">
    <source>
        <dbReference type="Proteomes" id="UP001143362"/>
    </source>
</evidence>
<dbReference type="EMBL" id="SHNN01000001">
    <property type="protein sequence ID" value="MCX2980595.1"/>
    <property type="molecule type" value="Genomic_DNA"/>
</dbReference>
<proteinExistence type="predicted"/>
<evidence type="ECO:0000313" key="2">
    <source>
        <dbReference type="EMBL" id="MCX2980595.1"/>
    </source>
</evidence>
<gene>
    <name evidence="2" type="ORF">EYC98_06865</name>
</gene>
<evidence type="ECO:0000256" key="1">
    <source>
        <dbReference type="SAM" id="MobiDB-lite"/>
    </source>
</evidence>
<feature type="region of interest" description="Disordered" evidence="1">
    <location>
        <begin position="396"/>
        <end position="415"/>
    </location>
</feature>
<dbReference type="Pfam" id="PF13692">
    <property type="entry name" value="Glyco_trans_1_4"/>
    <property type="match status" value="1"/>
</dbReference>
<dbReference type="Gene3D" id="3.40.50.2000">
    <property type="entry name" value="Glycogen Phosphorylase B"/>
    <property type="match status" value="1"/>
</dbReference>
<dbReference type="Proteomes" id="UP001143362">
    <property type="component" value="Unassembled WGS sequence"/>
</dbReference>
<protein>
    <submittedName>
        <fullName evidence="2">Glycosyltransferase</fullName>
    </submittedName>
</protein>
<keyword evidence="3" id="KW-1185">Reference proteome</keyword>
<name>A0ABT3TEI7_9GAMM</name>
<sequence>MKKLLFITPELPFPAQSGGKVKSLKLLQTLAERYEVTLACPLKLEDASYLEEFYTISPCRNHLHDALHIPRSFGNLARSYLSRIPLNVLRSHSPQLQAGIAALAGEQDIVFLDHYEVFSYLPPAYDGLTVYHAHNAYFKMWQRFAELPGNPAMRFAAWLEARRVKKYETSVAQLTDLTFAAPNDARELADLGVDAAKLHQTFHLGDDQQLELPDLLHAATSKKLMYVGFLGWEPNAQGLLWFIEQVWPKLVKRHPELRFDIVGKNPDQRLQAAAANWEGISLKGFVPDLQEIYRDSRVSVAPLLFGSGMKVKVLDAMARGIPTVTTSVGAEGIDVEHGKHLLVADKPHDMANAVDRLLTDPQLWQRLQLNSRDLIRRRYTWSALFKQMHRTLDMGLRNNGSDNGVPEARYLQHAG</sequence>
<organism evidence="2 3">
    <name type="scientific">Candidatus Litorirhabdus singularis</name>
    <dbReference type="NCBI Taxonomy" id="2518993"/>
    <lineage>
        <taxon>Bacteria</taxon>
        <taxon>Pseudomonadati</taxon>
        <taxon>Pseudomonadota</taxon>
        <taxon>Gammaproteobacteria</taxon>
        <taxon>Cellvibrionales</taxon>
        <taxon>Halieaceae</taxon>
        <taxon>Candidatus Litorirhabdus</taxon>
    </lineage>
</organism>
<dbReference type="RefSeq" id="WP_279244569.1">
    <property type="nucleotide sequence ID" value="NZ_SHNN01000001.1"/>
</dbReference>
<comment type="caution">
    <text evidence="2">The sequence shown here is derived from an EMBL/GenBank/DDBJ whole genome shotgun (WGS) entry which is preliminary data.</text>
</comment>
<reference evidence="2" key="1">
    <citation type="submission" date="2019-02" db="EMBL/GenBank/DDBJ databases">
        <authorList>
            <person name="Li S.-H."/>
        </authorList>
    </citation>
    <scope>NUCLEOTIDE SEQUENCE</scope>
    <source>
        <strain evidence="2">IMCC14734</strain>
    </source>
</reference>
<dbReference type="SUPFAM" id="SSF53756">
    <property type="entry name" value="UDP-Glycosyltransferase/glycogen phosphorylase"/>
    <property type="match status" value="1"/>
</dbReference>
<dbReference type="PANTHER" id="PTHR12526:SF600">
    <property type="entry name" value="GLYCOSYL TRANSFERASE GROUP 1"/>
    <property type="match status" value="1"/>
</dbReference>